<keyword evidence="1" id="KW-0812">Transmembrane</keyword>
<gene>
    <name evidence="2" type="ORF">WISP_85583</name>
</gene>
<sequence>MGVLQDSDVGNGVKASLKLWETIFGSEKMTCTKMVEHLEAIGFNSSYQKIRNIIFGGLSTEKAWVYLLYHTWSQVLYGGVAGSIMAIAWFAFTQEILTPLFPRIAAWPISEFFLIRDTSLIPNILWFEYTVTRAEARVAVVCTAFVVLNAEGTGKPIGYKQSCVPWDSLLLAAVGYPDLDPGWINPIFRGTVTAAHACA</sequence>
<dbReference type="EMBL" id="WHWB01034083">
    <property type="protein sequence ID" value="KAJ7414161.1"/>
    <property type="molecule type" value="Genomic_DNA"/>
</dbReference>
<keyword evidence="3" id="KW-1185">Reference proteome</keyword>
<reference evidence="2" key="1">
    <citation type="submission" date="2019-10" db="EMBL/GenBank/DDBJ databases">
        <authorList>
            <person name="Soares A.E.R."/>
            <person name="Aleixo A."/>
            <person name="Schneider P."/>
            <person name="Miyaki C.Y."/>
            <person name="Schneider M.P."/>
            <person name="Mello C."/>
            <person name="Vasconcelos A.T.R."/>
        </authorList>
    </citation>
    <scope>NUCLEOTIDE SEQUENCE</scope>
    <source>
        <tissue evidence="2">Muscle</tissue>
    </source>
</reference>
<dbReference type="Proteomes" id="UP001145742">
    <property type="component" value="Unassembled WGS sequence"/>
</dbReference>
<proteinExistence type="predicted"/>
<keyword evidence="1" id="KW-1133">Transmembrane helix</keyword>
<evidence type="ECO:0000313" key="3">
    <source>
        <dbReference type="Proteomes" id="UP001145742"/>
    </source>
</evidence>
<keyword evidence="1" id="KW-0472">Membrane</keyword>
<feature type="transmembrane region" description="Helical" evidence="1">
    <location>
        <begin position="75"/>
        <end position="93"/>
    </location>
</feature>
<evidence type="ECO:0000313" key="2">
    <source>
        <dbReference type="EMBL" id="KAJ7414161.1"/>
    </source>
</evidence>
<evidence type="ECO:0000256" key="1">
    <source>
        <dbReference type="SAM" id="Phobius"/>
    </source>
</evidence>
<comment type="caution">
    <text evidence="2">The sequence shown here is derived from an EMBL/GenBank/DDBJ whole genome shotgun (WGS) entry which is preliminary data.</text>
</comment>
<organism evidence="2 3">
    <name type="scientific">Willisornis vidua</name>
    <name type="common">Xingu scale-backed antbird</name>
    <dbReference type="NCBI Taxonomy" id="1566151"/>
    <lineage>
        <taxon>Eukaryota</taxon>
        <taxon>Metazoa</taxon>
        <taxon>Chordata</taxon>
        <taxon>Craniata</taxon>
        <taxon>Vertebrata</taxon>
        <taxon>Euteleostomi</taxon>
        <taxon>Archelosauria</taxon>
        <taxon>Archosauria</taxon>
        <taxon>Dinosauria</taxon>
        <taxon>Saurischia</taxon>
        <taxon>Theropoda</taxon>
        <taxon>Coelurosauria</taxon>
        <taxon>Aves</taxon>
        <taxon>Neognathae</taxon>
        <taxon>Neoaves</taxon>
        <taxon>Telluraves</taxon>
        <taxon>Australaves</taxon>
        <taxon>Passeriformes</taxon>
        <taxon>Thamnophilidae</taxon>
        <taxon>Willisornis</taxon>
    </lineage>
</organism>
<protein>
    <submittedName>
        <fullName evidence="2">Uncharacterized protein</fullName>
    </submittedName>
</protein>
<accession>A0ABQ9D7U0</accession>
<name>A0ABQ9D7U0_9PASS</name>